<dbReference type="GO" id="GO:0016020">
    <property type="term" value="C:membrane"/>
    <property type="evidence" value="ECO:0007669"/>
    <property type="project" value="UniProtKB-SubCell"/>
</dbReference>
<evidence type="ECO:0000313" key="7">
    <source>
        <dbReference type="EMBL" id="JAV96655.1"/>
    </source>
</evidence>
<evidence type="ECO:0000259" key="6">
    <source>
        <dbReference type="PROSITE" id="PS50262"/>
    </source>
</evidence>
<name>A0A1Y1NJ47_PHOPY</name>
<evidence type="ECO:0000256" key="2">
    <source>
        <dbReference type="ARBA" id="ARBA00022692"/>
    </source>
</evidence>
<keyword evidence="3 5" id="KW-1133">Transmembrane helix</keyword>
<evidence type="ECO:0000256" key="5">
    <source>
        <dbReference type="SAM" id="Phobius"/>
    </source>
</evidence>
<feature type="transmembrane region" description="Helical" evidence="5">
    <location>
        <begin position="235"/>
        <end position="258"/>
    </location>
</feature>
<feature type="transmembrane region" description="Helical" evidence="5">
    <location>
        <begin position="32"/>
        <end position="53"/>
    </location>
</feature>
<feature type="transmembrane region" description="Helical" evidence="5">
    <location>
        <begin position="207"/>
        <end position="229"/>
    </location>
</feature>
<feature type="domain" description="G-protein coupled receptors family 1 profile" evidence="6">
    <location>
        <begin position="44"/>
        <end position="154"/>
    </location>
</feature>
<dbReference type="PROSITE" id="PS50262">
    <property type="entry name" value="G_PROTEIN_RECEP_F1_2"/>
    <property type="match status" value="1"/>
</dbReference>
<organism evidence="7">
    <name type="scientific">Photinus pyralis</name>
    <name type="common">Common eastern firefly</name>
    <name type="synonym">Lampyris pyralis</name>
    <dbReference type="NCBI Taxonomy" id="7054"/>
    <lineage>
        <taxon>Eukaryota</taxon>
        <taxon>Metazoa</taxon>
        <taxon>Ecdysozoa</taxon>
        <taxon>Arthropoda</taxon>
        <taxon>Hexapoda</taxon>
        <taxon>Insecta</taxon>
        <taxon>Pterygota</taxon>
        <taxon>Neoptera</taxon>
        <taxon>Endopterygota</taxon>
        <taxon>Coleoptera</taxon>
        <taxon>Polyphaga</taxon>
        <taxon>Elateriformia</taxon>
        <taxon>Elateroidea</taxon>
        <taxon>Lampyridae</taxon>
        <taxon>Lampyrinae</taxon>
        <taxon>Photinus</taxon>
    </lineage>
</organism>
<reference evidence="7" key="1">
    <citation type="journal article" date="2016" name="Sci. Rep.">
        <title>Molecular characterization of firefly nuptial gifts: a multi-omics approach sheds light on postcopulatory sexual selection.</title>
        <authorList>
            <person name="Al-Wathiqui N."/>
            <person name="Fallon T.R."/>
            <person name="South A."/>
            <person name="Weng J.K."/>
            <person name="Lewis S.M."/>
        </authorList>
    </citation>
    <scope>NUCLEOTIDE SEQUENCE</scope>
</reference>
<evidence type="ECO:0000256" key="4">
    <source>
        <dbReference type="ARBA" id="ARBA00023136"/>
    </source>
</evidence>
<dbReference type="CDD" id="cd00637">
    <property type="entry name" value="7tm_classA_rhodopsin-like"/>
    <property type="match status" value="1"/>
</dbReference>
<proteinExistence type="predicted"/>
<comment type="subcellular location">
    <subcellularLocation>
        <location evidence="1">Membrane</location>
    </subcellularLocation>
</comment>
<feature type="transmembrane region" description="Helical" evidence="5">
    <location>
        <begin position="176"/>
        <end position="195"/>
    </location>
</feature>
<evidence type="ECO:0000256" key="3">
    <source>
        <dbReference type="ARBA" id="ARBA00022989"/>
    </source>
</evidence>
<dbReference type="EMBL" id="GEZM01003651">
    <property type="protein sequence ID" value="JAV96655.1"/>
    <property type="molecule type" value="Transcribed_RNA"/>
</dbReference>
<feature type="transmembrane region" description="Helical" evidence="5">
    <location>
        <begin position="65"/>
        <end position="87"/>
    </location>
</feature>
<sequence>MDYEDHVFKEVKNASAPIPESEVDITQDCLDILLTIVGLLGIITEIFLIYIICYYRKLHTTINIYLINWSIANIGAIVMTISCFPIYSTFKNLSLMVMCFYLSIPFALYFNVIFFMIMLTLDWWFSAFWPNPLQKFREYTKYIIATIWALSAMYFVTSASLCSLSTYYLIFHYTLPVLFTILIVLVVGLHVIRIIKKHKTGFEYYSVNLLYIPTGFVCCWFMNWINIFIQYYSYAYYTLSDLILFMHPILNFVLLVMYDADFKACFFKIIEGFPCFCFKYHRSNESFNNANAAIPEPSALVDNGERYF</sequence>
<dbReference type="InterPro" id="IPR017452">
    <property type="entry name" value="GPCR_Rhodpsn_7TM"/>
</dbReference>
<dbReference type="Gene3D" id="1.20.1070.10">
    <property type="entry name" value="Rhodopsin 7-helix transmembrane proteins"/>
    <property type="match status" value="1"/>
</dbReference>
<dbReference type="AlphaFoldDB" id="A0A1Y1NJ47"/>
<keyword evidence="2 5" id="KW-0812">Transmembrane</keyword>
<dbReference type="SUPFAM" id="SSF81321">
    <property type="entry name" value="Family A G protein-coupled receptor-like"/>
    <property type="match status" value="1"/>
</dbReference>
<protein>
    <recommendedName>
        <fullName evidence="6">G-protein coupled receptors family 1 profile domain-containing protein</fullName>
    </recommendedName>
</protein>
<accession>A0A1Y1NJ47</accession>
<keyword evidence="4 5" id="KW-0472">Membrane</keyword>
<evidence type="ECO:0000256" key="1">
    <source>
        <dbReference type="ARBA" id="ARBA00004370"/>
    </source>
</evidence>
<feature type="transmembrane region" description="Helical" evidence="5">
    <location>
        <begin position="93"/>
        <end position="121"/>
    </location>
</feature>
<feature type="transmembrane region" description="Helical" evidence="5">
    <location>
        <begin position="142"/>
        <end position="170"/>
    </location>
</feature>